<feature type="region of interest" description="Disordered" evidence="1">
    <location>
        <begin position="58"/>
        <end position="81"/>
    </location>
</feature>
<organism evidence="2 3">
    <name type="scientific">Oryza rufipogon</name>
    <name type="common">Brownbeard rice</name>
    <name type="synonym">Asian wild rice</name>
    <dbReference type="NCBI Taxonomy" id="4529"/>
    <lineage>
        <taxon>Eukaryota</taxon>
        <taxon>Viridiplantae</taxon>
        <taxon>Streptophyta</taxon>
        <taxon>Embryophyta</taxon>
        <taxon>Tracheophyta</taxon>
        <taxon>Spermatophyta</taxon>
        <taxon>Magnoliopsida</taxon>
        <taxon>Liliopsida</taxon>
        <taxon>Poales</taxon>
        <taxon>Poaceae</taxon>
        <taxon>BOP clade</taxon>
        <taxon>Oryzoideae</taxon>
        <taxon>Oryzeae</taxon>
        <taxon>Oryzinae</taxon>
        <taxon>Oryza</taxon>
    </lineage>
</organism>
<accession>A0A0E0NTC0</accession>
<reference evidence="3" key="1">
    <citation type="submission" date="2013-06" db="EMBL/GenBank/DDBJ databases">
        <authorList>
            <person name="Zhao Q."/>
        </authorList>
    </citation>
    <scope>NUCLEOTIDE SEQUENCE</scope>
    <source>
        <strain evidence="3">cv. W1943</strain>
    </source>
</reference>
<evidence type="ECO:0000256" key="1">
    <source>
        <dbReference type="SAM" id="MobiDB-lite"/>
    </source>
</evidence>
<evidence type="ECO:0000313" key="3">
    <source>
        <dbReference type="Proteomes" id="UP000008022"/>
    </source>
</evidence>
<protein>
    <submittedName>
        <fullName evidence="2">Uncharacterized protein</fullName>
    </submittedName>
</protein>
<proteinExistence type="predicted"/>
<dbReference type="Proteomes" id="UP000008022">
    <property type="component" value="Unassembled WGS sequence"/>
</dbReference>
<reference evidence="2" key="2">
    <citation type="submission" date="2015-06" db="UniProtKB">
        <authorList>
            <consortium name="EnsemblPlants"/>
        </authorList>
    </citation>
    <scope>IDENTIFICATION</scope>
</reference>
<dbReference type="AlphaFoldDB" id="A0A0E0NTC0"/>
<sequence length="81" mass="8717">MAVVVVKWRMAVMREGEGEEGRGWALNAGRAVSPRVRYTPPTGPAWWWGPRVGDPRAVVPESTAHRPAASPPPDEDACVAG</sequence>
<name>A0A0E0NTC0_ORYRU</name>
<dbReference type="HOGENOM" id="CLU_2578039_0_0_1"/>
<keyword evidence="3" id="KW-1185">Reference proteome</keyword>
<dbReference type="EnsemblPlants" id="ORUFI03G13190.1">
    <property type="protein sequence ID" value="ORUFI03G13190.1"/>
    <property type="gene ID" value="ORUFI03G13190"/>
</dbReference>
<evidence type="ECO:0000313" key="2">
    <source>
        <dbReference type="EnsemblPlants" id="ORUFI03G13190.1"/>
    </source>
</evidence>
<dbReference type="Gramene" id="ORUFI03G13190.1">
    <property type="protein sequence ID" value="ORUFI03G13190.1"/>
    <property type="gene ID" value="ORUFI03G13190"/>
</dbReference>